<evidence type="ECO:0000256" key="1">
    <source>
        <dbReference type="SAM" id="MobiDB-lite"/>
    </source>
</evidence>
<dbReference type="EMBL" id="FOFR01000015">
    <property type="protein sequence ID" value="SER75809.1"/>
    <property type="molecule type" value="Genomic_DNA"/>
</dbReference>
<evidence type="ECO:0008006" key="5">
    <source>
        <dbReference type="Google" id="ProtNLM"/>
    </source>
</evidence>
<evidence type="ECO:0000313" key="4">
    <source>
        <dbReference type="Proteomes" id="UP000199352"/>
    </source>
</evidence>
<feature type="signal peptide" evidence="2">
    <location>
        <begin position="1"/>
        <end position="24"/>
    </location>
</feature>
<dbReference type="Proteomes" id="UP000199352">
    <property type="component" value="Unassembled WGS sequence"/>
</dbReference>
<dbReference type="OrthoDB" id="3699148at2"/>
<keyword evidence="4" id="KW-1185">Reference proteome</keyword>
<accession>A0A1H9RV63</accession>
<dbReference type="RefSeq" id="WP_089955847.1">
    <property type="nucleotide sequence ID" value="NZ_FOFR01000015.1"/>
</dbReference>
<name>A0A1H9RV63_9PSEU</name>
<organism evidence="3 4">
    <name type="scientific">Lentzea xinjiangensis</name>
    <dbReference type="NCBI Taxonomy" id="402600"/>
    <lineage>
        <taxon>Bacteria</taxon>
        <taxon>Bacillati</taxon>
        <taxon>Actinomycetota</taxon>
        <taxon>Actinomycetes</taxon>
        <taxon>Pseudonocardiales</taxon>
        <taxon>Pseudonocardiaceae</taxon>
        <taxon>Lentzea</taxon>
    </lineage>
</organism>
<keyword evidence="2" id="KW-0732">Signal</keyword>
<gene>
    <name evidence="3" type="ORF">SAMN05216188_11539</name>
</gene>
<reference evidence="4" key="1">
    <citation type="submission" date="2016-10" db="EMBL/GenBank/DDBJ databases">
        <authorList>
            <person name="Varghese N."/>
            <person name="Submissions S."/>
        </authorList>
    </citation>
    <scope>NUCLEOTIDE SEQUENCE [LARGE SCALE GENOMIC DNA]</scope>
    <source>
        <strain evidence="4">CGMCC 4.3525</strain>
    </source>
</reference>
<sequence length="106" mass="11518">MLKKAVAAAAVGAGFLMMGSPAFATQGDAMSDMMTLASEYDHDHQVGLVNMEDSELLSDINVCHIDVNVIAVPILSNNDSGSCVNPDIDIDHEHEHHHHHEDDDER</sequence>
<proteinExistence type="predicted"/>
<evidence type="ECO:0000256" key="2">
    <source>
        <dbReference type="SAM" id="SignalP"/>
    </source>
</evidence>
<dbReference type="AlphaFoldDB" id="A0A1H9RV63"/>
<feature type="region of interest" description="Disordered" evidence="1">
    <location>
        <begin position="85"/>
        <end position="106"/>
    </location>
</feature>
<feature type="chain" id="PRO_5011686401" description="Secreted protein" evidence="2">
    <location>
        <begin position="25"/>
        <end position="106"/>
    </location>
</feature>
<evidence type="ECO:0000313" key="3">
    <source>
        <dbReference type="EMBL" id="SER75809.1"/>
    </source>
</evidence>
<protein>
    <recommendedName>
        <fullName evidence="5">Secreted protein</fullName>
    </recommendedName>
</protein>